<organism evidence="10 11">
    <name type="scientific">Tabrizicola oligotrophica</name>
    <dbReference type="NCBI Taxonomy" id="2710650"/>
    <lineage>
        <taxon>Bacteria</taxon>
        <taxon>Pseudomonadati</taxon>
        <taxon>Pseudomonadota</taxon>
        <taxon>Alphaproteobacteria</taxon>
        <taxon>Rhodobacterales</taxon>
        <taxon>Paracoccaceae</taxon>
        <taxon>Tabrizicola</taxon>
    </lineage>
</organism>
<keyword evidence="4 7" id="KW-0521">NADP</keyword>
<evidence type="ECO:0000256" key="5">
    <source>
        <dbReference type="ARBA" id="ARBA00023002"/>
    </source>
</evidence>
<evidence type="ECO:0000313" key="11">
    <source>
        <dbReference type="Proteomes" id="UP000477782"/>
    </source>
</evidence>
<protein>
    <recommendedName>
        <fullName evidence="7">Putative NAD(P)H nitroreductase</fullName>
        <ecNumber evidence="7">1.-.-.-</ecNumber>
    </recommendedName>
</protein>
<dbReference type="EMBL" id="JAAIVJ010000004">
    <property type="protein sequence ID" value="NEY90416.1"/>
    <property type="molecule type" value="Genomic_DNA"/>
</dbReference>
<dbReference type="AlphaFoldDB" id="A0A6M0QSL2"/>
<dbReference type="InterPro" id="IPR029479">
    <property type="entry name" value="Nitroreductase"/>
</dbReference>
<dbReference type="InterPro" id="IPR000415">
    <property type="entry name" value="Nitroreductase-like"/>
</dbReference>
<dbReference type="Pfam" id="PF00881">
    <property type="entry name" value="Nitroreductase"/>
    <property type="match status" value="1"/>
</dbReference>
<feature type="binding site" evidence="8">
    <location>
        <position position="46"/>
    </location>
    <ligand>
        <name>FMN</name>
        <dbReference type="ChEBI" id="CHEBI:58210"/>
        <note>ligand shared between dimeric partners</note>
    </ligand>
</feature>
<dbReference type="PIRSF" id="PIRSF000232">
    <property type="entry name" value="YdjA"/>
    <property type="match status" value="1"/>
</dbReference>
<feature type="binding site" description="in other chain" evidence="8">
    <location>
        <begin position="138"/>
        <end position="140"/>
    </location>
    <ligand>
        <name>FMN</name>
        <dbReference type="ChEBI" id="CHEBI:58210"/>
        <note>ligand shared between dimeric partners</note>
    </ligand>
</feature>
<evidence type="ECO:0000256" key="3">
    <source>
        <dbReference type="ARBA" id="ARBA00022643"/>
    </source>
</evidence>
<keyword evidence="6 7" id="KW-0520">NAD</keyword>
<dbReference type="PANTHER" id="PTHR43821:SF1">
    <property type="entry name" value="NAD(P)H NITROREDUCTASE YDJA-RELATED"/>
    <property type="match status" value="1"/>
</dbReference>
<dbReference type="Proteomes" id="UP000477782">
    <property type="component" value="Unassembled WGS sequence"/>
</dbReference>
<proteinExistence type="inferred from homology"/>
<dbReference type="SUPFAM" id="SSF55469">
    <property type="entry name" value="FMN-dependent nitroreductase-like"/>
    <property type="match status" value="1"/>
</dbReference>
<evidence type="ECO:0000256" key="6">
    <source>
        <dbReference type="ARBA" id="ARBA00023027"/>
    </source>
</evidence>
<comment type="cofactor">
    <cofactor evidence="8">
        <name>FMN</name>
        <dbReference type="ChEBI" id="CHEBI:58210"/>
    </cofactor>
    <text evidence="8">Binds 1 FMN per subunit.</text>
</comment>
<evidence type="ECO:0000256" key="4">
    <source>
        <dbReference type="ARBA" id="ARBA00022857"/>
    </source>
</evidence>
<dbReference type="RefSeq" id="WP_164624862.1">
    <property type="nucleotide sequence ID" value="NZ_JAAIVJ010000004.1"/>
</dbReference>
<reference evidence="10 11" key="1">
    <citation type="submission" date="2020-02" db="EMBL/GenBank/DDBJ databases">
        <authorList>
            <person name="Chen W.-M."/>
        </authorList>
    </citation>
    <scope>NUCLEOTIDE SEQUENCE [LARGE SCALE GENOMIC DNA]</scope>
    <source>
        <strain evidence="10 11">KMS-5</strain>
    </source>
</reference>
<sequence length="192" mass="20234">MPTPNPAAFAFLAARQSQPAKLFSGPVPSRAELEPILAAALRVPDHGKLEPWRLIVLTRPDMERLAAMAEARALELRGDAEKIEKGRGQFDRGGLAVVVISAPQDVPKIPLAEQKLSAGAVCISLLNAATAAGWGANWLTGWTSHDAEFCARAFGCKGAEAVAGIVHIGTPGPAAPERPRPDLARVVQWGLA</sequence>
<dbReference type="CDD" id="cd02135">
    <property type="entry name" value="YdjA-like"/>
    <property type="match status" value="1"/>
</dbReference>
<gene>
    <name evidence="10" type="ORF">G4Z14_08915</name>
</gene>
<keyword evidence="11" id="KW-1185">Reference proteome</keyword>
<dbReference type="PANTHER" id="PTHR43821">
    <property type="entry name" value="NAD(P)H NITROREDUCTASE YDJA-RELATED"/>
    <property type="match status" value="1"/>
</dbReference>
<evidence type="ECO:0000256" key="2">
    <source>
        <dbReference type="ARBA" id="ARBA00022630"/>
    </source>
</evidence>
<dbReference type="Gene3D" id="3.40.109.10">
    <property type="entry name" value="NADH Oxidase"/>
    <property type="match status" value="1"/>
</dbReference>
<dbReference type="GO" id="GO:0016491">
    <property type="term" value="F:oxidoreductase activity"/>
    <property type="evidence" value="ECO:0007669"/>
    <property type="project" value="UniProtKB-UniRule"/>
</dbReference>
<dbReference type="EC" id="1.-.-.-" evidence="7"/>
<evidence type="ECO:0000256" key="8">
    <source>
        <dbReference type="PIRSR" id="PIRSR000232-1"/>
    </source>
</evidence>
<name>A0A6M0QSL2_9RHOB</name>
<keyword evidence="2 7" id="KW-0285">Flavoprotein</keyword>
<evidence type="ECO:0000256" key="1">
    <source>
        <dbReference type="ARBA" id="ARBA00007118"/>
    </source>
</evidence>
<evidence type="ECO:0000256" key="7">
    <source>
        <dbReference type="PIRNR" id="PIRNR000232"/>
    </source>
</evidence>
<dbReference type="InterPro" id="IPR026021">
    <property type="entry name" value="YdjA-like"/>
</dbReference>
<feature type="binding site" evidence="8">
    <location>
        <position position="42"/>
    </location>
    <ligand>
        <name>FMN</name>
        <dbReference type="ChEBI" id="CHEBI:58210"/>
        <note>ligand shared between dimeric partners</note>
    </ligand>
</feature>
<feature type="domain" description="Nitroreductase" evidence="9">
    <location>
        <begin position="23"/>
        <end position="169"/>
    </location>
</feature>
<evidence type="ECO:0000313" key="10">
    <source>
        <dbReference type="EMBL" id="NEY90416.1"/>
    </source>
</evidence>
<comment type="caution">
    <text evidence="10">The sequence shown here is derived from an EMBL/GenBank/DDBJ whole genome shotgun (WGS) entry which is preliminary data.</text>
</comment>
<keyword evidence="5 7" id="KW-0560">Oxidoreductase</keyword>
<accession>A0A6M0QSL2</accession>
<dbReference type="InterPro" id="IPR052530">
    <property type="entry name" value="NAD(P)H_nitroreductase"/>
</dbReference>
<comment type="similarity">
    <text evidence="1 7">Belongs to the nitroreductase family.</text>
</comment>
<feature type="binding site" description="in other chain" evidence="8">
    <location>
        <begin position="15"/>
        <end position="17"/>
    </location>
    <ligand>
        <name>FMN</name>
        <dbReference type="ChEBI" id="CHEBI:58210"/>
        <note>ligand shared between dimeric partners</note>
    </ligand>
</feature>
<keyword evidence="3 7" id="KW-0288">FMN</keyword>
<evidence type="ECO:0000259" key="9">
    <source>
        <dbReference type="Pfam" id="PF00881"/>
    </source>
</evidence>